<reference evidence="10" key="2">
    <citation type="journal article" date="2018" name="Biochemistry">
        <title>Structural and Biochemical Studies of Substrate Selectivity in Ascaris suum Thiolases.</title>
        <authorList>
            <person name="Blaisse M.R."/>
            <person name="Fu B."/>
            <person name="Chang M.C.Y."/>
        </authorList>
    </citation>
    <scope>X-RAY CRYSTALLOGRAPHY (1.60 ANGSTROMS) OF 28-421 IN COMPLEX WITH COA</scope>
    <scope>CYSTEINE SULFENIC ACID (-SOH) AT CYS-119</scope>
</reference>
<feature type="binding site" evidence="10">
    <location>
        <position position="278"/>
    </location>
    <ligand>
        <name>CoA</name>
        <dbReference type="ChEBI" id="CHEBI:57287"/>
    </ligand>
</feature>
<dbReference type="InterPro" id="IPR020613">
    <property type="entry name" value="Thiolase_CS"/>
</dbReference>
<dbReference type="PROSITE" id="PS00737">
    <property type="entry name" value="THIOLASE_2"/>
    <property type="match status" value="1"/>
</dbReference>
<feature type="binding site" evidence="10">
    <location>
        <position position="256"/>
    </location>
    <ligand>
        <name>CoA</name>
        <dbReference type="ChEBI" id="CHEBI:57287"/>
    </ligand>
</feature>
<feature type="binding site" evidence="10">
    <location>
        <position position="212"/>
    </location>
    <ligand>
        <name>CoA</name>
        <dbReference type="ChEBI" id="CHEBI:57287"/>
    </ligand>
</feature>
<feature type="active site" description="Proton acceptor" evidence="5">
    <location>
        <position position="379"/>
    </location>
</feature>
<evidence type="ECO:0000256" key="2">
    <source>
        <dbReference type="ARBA" id="ARBA00010982"/>
    </source>
</evidence>
<dbReference type="PROSITE" id="PS00099">
    <property type="entry name" value="THIOLASE_3"/>
    <property type="match status" value="1"/>
</dbReference>
<dbReference type="InterPro" id="IPR020615">
    <property type="entry name" value="Thiolase_acyl_enz_int_AS"/>
</dbReference>
<feature type="domain" description="Thiolase N-terminal" evidence="7">
    <location>
        <begin position="35"/>
        <end position="291"/>
    </location>
</feature>
<dbReference type="InterPro" id="IPR016039">
    <property type="entry name" value="Thiolase-like"/>
</dbReference>
<dbReference type="PANTHER" id="PTHR18919:SF133">
    <property type="entry name" value="ACETYL-COA C-ACETYLTRANSFERASE"/>
    <property type="match status" value="1"/>
</dbReference>
<keyword evidence="10" id="KW-0002">3D-structure</keyword>
<comment type="pathway">
    <text evidence="1">Lipid metabolism.</text>
</comment>
<dbReference type="GO" id="GO:0006635">
    <property type="term" value="P:fatty acid beta-oxidation"/>
    <property type="evidence" value="ECO:0007669"/>
    <property type="project" value="TreeGrafter"/>
</dbReference>
<dbReference type="PIRSF" id="PIRSF000429">
    <property type="entry name" value="Ac-CoA_Ac_transf"/>
    <property type="match status" value="1"/>
</dbReference>
<keyword evidence="3 6" id="KW-0808">Transferase</keyword>
<dbReference type="FunFam" id="3.40.47.10:FF:000007">
    <property type="entry name" value="acetyl-CoA acetyltransferase, mitochondrial"/>
    <property type="match status" value="1"/>
</dbReference>
<evidence type="ECO:0000256" key="1">
    <source>
        <dbReference type="ARBA" id="ARBA00005189"/>
    </source>
</evidence>
<accession>F1L3N8</accession>
<dbReference type="EMBL" id="JI170731">
    <property type="protein sequence ID" value="ADY44742.1"/>
    <property type="molecule type" value="mRNA"/>
</dbReference>
<dbReference type="GO" id="GO:0005739">
    <property type="term" value="C:mitochondrion"/>
    <property type="evidence" value="ECO:0007669"/>
    <property type="project" value="TreeGrafter"/>
</dbReference>
<dbReference type="Gene3D" id="3.40.47.10">
    <property type="match status" value="1"/>
</dbReference>
<dbReference type="InterPro" id="IPR020617">
    <property type="entry name" value="Thiolase_C"/>
</dbReference>
<dbReference type="PDB" id="6BJA">
    <property type="method" value="X-ray"/>
    <property type="resolution" value="1.60 A"/>
    <property type="chains" value="A=28-421"/>
</dbReference>
<evidence type="ECO:0000259" key="8">
    <source>
        <dbReference type="Pfam" id="PF02803"/>
    </source>
</evidence>
<organism evidence="9">
    <name type="scientific">Ascaris suum</name>
    <name type="common">Pig roundworm</name>
    <name type="synonym">Ascaris lumbricoides</name>
    <dbReference type="NCBI Taxonomy" id="6253"/>
    <lineage>
        <taxon>Eukaryota</taxon>
        <taxon>Metazoa</taxon>
        <taxon>Ecdysozoa</taxon>
        <taxon>Nematoda</taxon>
        <taxon>Chromadorea</taxon>
        <taxon>Rhabditida</taxon>
        <taxon>Spirurina</taxon>
        <taxon>Ascaridomorpha</taxon>
        <taxon>Ascaridoidea</taxon>
        <taxon>Ascarididae</taxon>
        <taxon>Ascaris</taxon>
    </lineage>
</organism>
<protein>
    <submittedName>
        <fullName evidence="9">Acetyl-CoA acetyltransferase A</fullName>
    </submittedName>
</protein>
<feature type="binding site" evidence="10">
    <location>
        <position position="253"/>
    </location>
    <ligand>
        <name>CoA</name>
        <dbReference type="ChEBI" id="CHEBI:57287"/>
    </ligand>
</feature>
<dbReference type="Pfam" id="PF00108">
    <property type="entry name" value="Thiolase_N"/>
    <property type="match status" value="1"/>
</dbReference>
<evidence type="ECO:0000256" key="3">
    <source>
        <dbReference type="ARBA" id="ARBA00022679"/>
    </source>
</evidence>
<dbReference type="InterPro" id="IPR020610">
    <property type="entry name" value="Thiolase_AS"/>
</dbReference>
<dbReference type="GO" id="GO:0003985">
    <property type="term" value="F:acetyl-CoA C-acetyltransferase activity"/>
    <property type="evidence" value="ECO:0007669"/>
    <property type="project" value="TreeGrafter"/>
</dbReference>
<dbReference type="PROSITE" id="PS00098">
    <property type="entry name" value="THIOLASE_1"/>
    <property type="match status" value="1"/>
</dbReference>
<dbReference type="AlphaFoldDB" id="F1L3N8"/>
<dbReference type="InterPro" id="IPR020616">
    <property type="entry name" value="Thiolase_N"/>
</dbReference>
<evidence type="ECO:0000256" key="5">
    <source>
        <dbReference type="PIRSR" id="PIRSR000429-1"/>
    </source>
</evidence>
<evidence type="ECO:0000313" key="9">
    <source>
        <dbReference type="EMBL" id="ADY44742.1"/>
    </source>
</evidence>
<dbReference type="NCBIfam" id="TIGR01930">
    <property type="entry name" value="AcCoA-C-Actrans"/>
    <property type="match status" value="1"/>
</dbReference>
<dbReference type="PDBsum" id="6BJA"/>
<dbReference type="SMR" id="F1L3N8"/>
<name>F1L3N8_ASCSU</name>
<feature type="domain" description="Thiolase C-terminal" evidence="8">
    <location>
        <begin position="300"/>
        <end position="420"/>
    </location>
</feature>
<dbReference type="CDD" id="cd00751">
    <property type="entry name" value="thiolase"/>
    <property type="match status" value="1"/>
</dbReference>
<evidence type="ECO:0000256" key="6">
    <source>
        <dbReference type="RuleBase" id="RU003557"/>
    </source>
</evidence>
<keyword evidence="4 6" id="KW-0012">Acyltransferase</keyword>
<evidence type="ECO:0007829" key="10">
    <source>
        <dbReference type="PDB" id="6BJA"/>
    </source>
</evidence>
<dbReference type="SUPFAM" id="SSF53901">
    <property type="entry name" value="Thiolase-like"/>
    <property type="match status" value="2"/>
</dbReference>
<evidence type="ECO:0000256" key="4">
    <source>
        <dbReference type="ARBA" id="ARBA00023315"/>
    </source>
</evidence>
<evidence type="ECO:0000259" key="7">
    <source>
        <dbReference type="Pfam" id="PF00108"/>
    </source>
</evidence>
<feature type="active site" description="Proton acceptor" evidence="5">
    <location>
        <position position="407"/>
    </location>
</feature>
<dbReference type="PANTHER" id="PTHR18919">
    <property type="entry name" value="ACETYL-COA C-ACYLTRANSFERASE"/>
    <property type="match status" value="1"/>
</dbReference>
<proteinExistence type="evidence at protein level"/>
<feature type="active site" description="Acyl-thioester intermediate" evidence="5">
    <location>
        <position position="119"/>
    </location>
</feature>
<dbReference type="Pfam" id="PF02803">
    <property type="entry name" value="Thiolase_C"/>
    <property type="match status" value="1"/>
</dbReference>
<feature type="modified residue" description="Cysteine sulfenic acid (-SOH)" evidence="10">
    <location>
        <position position="119"/>
    </location>
</feature>
<comment type="similarity">
    <text evidence="2 6">Belongs to the thiolase-like superfamily. Thiolase family.</text>
</comment>
<sequence>MIWLWRGRALKLNGSAGGLPTTPKFSVMDAGKKDVYILSAVRTPIASFRSTLTSLSAVDLGIVVTKEAIKRSLLPSSAIEETIVGNVLSAGLGQNIARQISIASEIPKSSQCVTINKVCSSSMKAIIMGAQAIQVGYRRIVVALGSESMSNAPFYVPRGEIPFGGVQLVDALQRDGLMDSIEYQPMGLCAEKTVKDYAFTREQLDAYAIESYRKAEHAWKEGAFNKEVVPVSVPQKRGSKVVLTEDEEYKRLIPEKVPALHPAFLKDGSGTITAANASTINDGAAACVLASGEVVQEGRLKPIAKVLSYAEAGVEPIDFTVAPALAVKQLLSQSGLDEESIALWEINEAFSVTGLAFIKELRLDPKRVNVRGGAVALGHPLGASGARIVVTLVHALKSDELGVAAICNGGGEASAILIKKL</sequence>
<reference evidence="9" key="1">
    <citation type="journal article" date="2011" name="Genome Res.">
        <title>Deep small RNA sequencing from the nematode Ascaris reveals conservation, functional diversification, and novel developmental profiles.</title>
        <authorList>
            <person name="Wang J."/>
            <person name="Czech B."/>
            <person name="Crunk A."/>
            <person name="Wallace A."/>
            <person name="Mitreva M."/>
            <person name="Hannon G.J."/>
            <person name="Davis R.E."/>
        </authorList>
    </citation>
    <scope>NUCLEOTIDE SEQUENCE</scope>
</reference>
<dbReference type="InterPro" id="IPR002155">
    <property type="entry name" value="Thiolase"/>
</dbReference>